<gene>
    <name evidence="2" type="ORF">NADFUDRAFT_51323</name>
</gene>
<dbReference type="InterPro" id="IPR031731">
    <property type="entry name" value="CX9C"/>
</dbReference>
<dbReference type="Gene3D" id="1.10.287.2900">
    <property type="match status" value="2"/>
</dbReference>
<keyword evidence="3" id="KW-1185">Reference proteome</keyword>
<dbReference type="PIRSF" id="PIRSF013232">
    <property type="entry name" value="UCP013232"/>
    <property type="match status" value="1"/>
</dbReference>
<dbReference type="GO" id="GO:0045333">
    <property type="term" value="P:cellular respiration"/>
    <property type="evidence" value="ECO:0007669"/>
    <property type="project" value="TreeGrafter"/>
</dbReference>
<name>A0A1E3PKT4_9ASCO</name>
<organism evidence="2 3">
    <name type="scientific">Nadsonia fulvescens var. elongata DSM 6958</name>
    <dbReference type="NCBI Taxonomy" id="857566"/>
    <lineage>
        <taxon>Eukaryota</taxon>
        <taxon>Fungi</taxon>
        <taxon>Dikarya</taxon>
        <taxon>Ascomycota</taxon>
        <taxon>Saccharomycotina</taxon>
        <taxon>Dipodascomycetes</taxon>
        <taxon>Dipodascales</taxon>
        <taxon>Dipodascales incertae sedis</taxon>
        <taxon>Nadsonia</taxon>
    </lineage>
</organism>
<dbReference type="InterPro" id="IPR052848">
    <property type="entry name" value="CHCH_domain-containing_protein"/>
</dbReference>
<accession>A0A1E3PKT4</accession>
<dbReference type="GO" id="GO:0005758">
    <property type="term" value="C:mitochondrial intermembrane space"/>
    <property type="evidence" value="ECO:0007669"/>
    <property type="project" value="TreeGrafter"/>
</dbReference>
<feature type="domain" description="IMS import disulfide relay-system CHCH-CHCH-like Cx9C" evidence="1">
    <location>
        <begin position="10"/>
        <end position="51"/>
    </location>
</feature>
<sequence length="107" mass="12109">MSMLLDQTLVEDVARYCPEKFLDYHRCMAAGDSAKCLNEQVALTECVKTQVPSFVKIVQDCGDKLKAYENCLRENIKDRSVCAPQLKSMRECSEKAISLAKDEKKVN</sequence>
<dbReference type="AlphaFoldDB" id="A0A1E3PKT4"/>
<evidence type="ECO:0000259" key="1">
    <source>
        <dbReference type="Pfam" id="PF16860"/>
    </source>
</evidence>
<dbReference type="EMBL" id="KV454409">
    <property type="protein sequence ID" value="ODQ66051.1"/>
    <property type="molecule type" value="Genomic_DNA"/>
</dbReference>
<dbReference type="Pfam" id="PF16860">
    <property type="entry name" value="CX9C"/>
    <property type="match status" value="2"/>
</dbReference>
<dbReference type="InterPro" id="IPR016611">
    <property type="entry name" value="Mix14"/>
</dbReference>
<feature type="domain" description="IMS import disulfide relay-system CHCH-CHCH-like Cx9C" evidence="1">
    <location>
        <begin position="57"/>
        <end position="95"/>
    </location>
</feature>
<evidence type="ECO:0000313" key="3">
    <source>
        <dbReference type="Proteomes" id="UP000095009"/>
    </source>
</evidence>
<dbReference type="Proteomes" id="UP000095009">
    <property type="component" value="Unassembled WGS sequence"/>
</dbReference>
<reference evidence="2 3" key="1">
    <citation type="journal article" date="2016" name="Proc. Natl. Acad. Sci. U.S.A.">
        <title>Comparative genomics of biotechnologically important yeasts.</title>
        <authorList>
            <person name="Riley R."/>
            <person name="Haridas S."/>
            <person name="Wolfe K.H."/>
            <person name="Lopes M.R."/>
            <person name="Hittinger C.T."/>
            <person name="Goeker M."/>
            <person name="Salamov A.A."/>
            <person name="Wisecaver J.H."/>
            <person name="Long T.M."/>
            <person name="Calvey C.H."/>
            <person name="Aerts A.L."/>
            <person name="Barry K.W."/>
            <person name="Choi C."/>
            <person name="Clum A."/>
            <person name="Coughlan A.Y."/>
            <person name="Deshpande S."/>
            <person name="Douglass A.P."/>
            <person name="Hanson S.J."/>
            <person name="Klenk H.-P."/>
            <person name="LaButti K.M."/>
            <person name="Lapidus A."/>
            <person name="Lindquist E.A."/>
            <person name="Lipzen A.M."/>
            <person name="Meier-Kolthoff J.P."/>
            <person name="Ohm R.A."/>
            <person name="Otillar R.P."/>
            <person name="Pangilinan J.L."/>
            <person name="Peng Y."/>
            <person name="Rokas A."/>
            <person name="Rosa C.A."/>
            <person name="Scheuner C."/>
            <person name="Sibirny A.A."/>
            <person name="Slot J.C."/>
            <person name="Stielow J.B."/>
            <person name="Sun H."/>
            <person name="Kurtzman C.P."/>
            <person name="Blackwell M."/>
            <person name="Grigoriev I.V."/>
            <person name="Jeffries T.W."/>
        </authorList>
    </citation>
    <scope>NUCLEOTIDE SEQUENCE [LARGE SCALE GENOMIC DNA]</scope>
    <source>
        <strain evidence="2 3">DSM 6958</strain>
    </source>
</reference>
<protein>
    <recommendedName>
        <fullName evidence="1">IMS import disulfide relay-system CHCH-CHCH-like Cx9C domain-containing protein</fullName>
    </recommendedName>
</protein>
<proteinExistence type="predicted"/>
<dbReference type="STRING" id="857566.A0A1E3PKT4"/>
<dbReference type="OrthoDB" id="276296at2759"/>
<dbReference type="PANTHER" id="PTHR47106">
    <property type="entry name" value="COILED-COIL-HELIX-COILED-COIL-HELIX DOMAIN-CONTAINING PROTEIN 5"/>
    <property type="match status" value="1"/>
</dbReference>
<dbReference type="PANTHER" id="PTHR47106:SF1">
    <property type="entry name" value="COILED-COIL-HELIX-COILED-COIL-HELIX DOMAIN-CONTAINING PROTEIN 5"/>
    <property type="match status" value="1"/>
</dbReference>
<evidence type="ECO:0000313" key="2">
    <source>
        <dbReference type="EMBL" id="ODQ66051.1"/>
    </source>
</evidence>